<dbReference type="AlphaFoldDB" id="I0CBY3"/>
<evidence type="ECO:0000313" key="2">
    <source>
        <dbReference type="EMBL" id="AFH74296.1"/>
    </source>
</evidence>
<feature type="region of interest" description="Disordered" evidence="1">
    <location>
        <begin position="98"/>
        <end position="122"/>
    </location>
</feature>
<proteinExistence type="predicted"/>
<name>I0CBY3_STRAT</name>
<dbReference type="SUPFAM" id="SSF53850">
    <property type="entry name" value="Periplasmic binding protein-like II"/>
    <property type="match status" value="1"/>
</dbReference>
<evidence type="ECO:0000256" key="1">
    <source>
        <dbReference type="SAM" id="MobiDB-lite"/>
    </source>
</evidence>
<reference evidence="2" key="1">
    <citation type="submission" date="2011-09" db="EMBL/GenBank/DDBJ databases">
        <authorList>
            <person name="Nobary S.G."/>
            <person name="Jensen S.E."/>
        </authorList>
    </citation>
    <scope>NUCLEOTIDE SEQUENCE</scope>
    <source>
        <strain evidence="2">Tu 1718</strain>
    </source>
</reference>
<accession>I0CBY3</accession>
<organism evidence="2">
    <name type="scientific">Streptomyces antibioticus</name>
    <dbReference type="NCBI Taxonomy" id="1890"/>
    <lineage>
        <taxon>Bacteria</taxon>
        <taxon>Bacillati</taxon>
        <taxon>Actinomycetota</taxon>
        <taxon>Actinomycetes</taxon>
        <taxon>Kitasatosporales</taxon>
        <taxon>Streptomycetaceae</taxon>
        <taxon>Streptomyces</taxon>
    </lineage>
</organism>
<reference evidence="2" key="2">
    <citation type="journal article" date="2012" name="Can. J. Microbiol.">
        <title>A comparison of the clavam biosynthetic gene clusters in Streptomyces antibioticus Tu1718 and Streptomyces clavuligerus.</title>
        <authorList>
            <person name="Goomeshi Nobary S."/>
            <person name="Jensen S.E."/>
        </authorList>
    </citation>
    <scope>NUCLEOTIDE SEQUENCE</scope>
    <source>
        <strain evidence="2">Tu 1718</strain>
    </source>
</reference>
<feature type="compositionally biased region" description="Basic and acidic residues" evidence="1">
    <location>
        <begin position="103"/>
        <end position="114"/>
    </location>
</feature>
<sequence>MYAVGDVSTQADGLRTGFKNRFPGIDLTVAVDCSKYHDVRVDNQFTTDTLVPDVVQLQTVRDFVRWKEQGRLLPYKPAGFSKLYAPFRDPHGARLTRSHHRRGEVPHGCPDRESPGPAEAVGRAGANARRFYDLTVIDLADPAMQPTVAIHHHRQNRCTSELAYHRYHSRTPTDRTTRPPPTSGSTDGRRPGSFRRIPGFRHARQHRWARISFTEAQ</sequence>
<feature type="region of interest" description="Disordered" evidence="1">
    <location>
        <begin position="168"/>
        <end position="198"/>
    </location>
</feature>
<dbReference type="EMBL" id="JN705801">
    <property type="protein sequence ID" value="AFH74296.1"/>
    <property type="molecule type" value="Genomic_DNA"/>
</dbReference>
<protein>
    <submittedName>
        <fullName evidence="2">ABC transporter substrate binding protein</fullName>
    </submittedName>
</protein>